<dbReference type="AlphaFoldDB" id="A0A5C5Z5Z5"/>
<dbReference type="InterPro" id="IPR013325">
    <property type="entry name" value="RNA_pol_sigma_r2"/>
</dbReference>
<dbReference type="InterPro" id="IPR014284">
    <property type="entry name" value="RNA_pol_sigma-70_dom"/>
</dbReference>
<dbReference type="GO" id="GO:0016987">
    <property type="term" value="F:sigma factor activity"/>
    <property type="evidence" value="ECO:0007669"/>
    <property type="project" value="UniProtKB-KW"/>
</dbReference>
<dbReference type="SUPFAM" id="SSF88946">
    <property type="entry name" value="Sigma2 domain of RNA polymerase sigma factors"/>
    <property type="match status" value="1"/>
</dbReference>
<reference evidence="7 8" key="1">
    <citation type="submission" date="2019-02" db="EMBL/GenBank/DDBJ databases">
        <title>Deep-cultivation of Planctomycetes and their phenomic and genomic characterization uncovers novel biology.</title>
        <authorList>
            <person name="Wiegand S."/>
            <person name="Jogler M."/>
            <person name="Boedeker C."/>
            <person name="Pinto D."/>
            <person name="Vollmers J."/>
            <person name="Rivas-Marin E."/>
            <person name="Kohn T."/>
            <person name="Peeters S.H."/>
            <person name="Heuer A."/>
            <person name="Rast P."/>
            <person name="Oberbeckmann S."/>
            <person name="Bunk B."/>
            <person name="Jeske O."/>
            <person name="Meyerdierks A."/>
            <person name="Storesund J.E."/>
            <person name="Kallscheuer N."/>
            <person name="Luecker S."/>
            <person name="Lage O.M."/>
            <person name="Pohl T."/>
            <person name="Merkel B.J."/>
            <person name="Hornburger P."/>
            <person name="Mueller R.-W."/>
            <person name="Bruemmer F."/>
            <person name="Labrenz M."/>
            <person name="Spormann A.M."/>
            <person name="Op Den Camp H."/>
            <person name="Overmann J."/>
            <person name="Amann R."/>
            <person name="Jetten M.S.M."/>
            <person name="Mascher T."/>
            <person name="Medema M.H."/>
            <person name="Devos D.P."/>
            <person name="Kaster A.-K."/>
            <person name="Ovreas L."/>
            <person name="Rohde M."/>
            <person name="Galperin M.Y."/>
            <person name="Jogler C."/>
        </authorList>
    </citation>
    <scope>NUCLEOTIDE SEQUENCE [LARGE SCALE GENOMIC DNA]</scope>
    <source>
        <strain evidence="7 8">CA13</strain>
    </source>
</reference>
<gene>
    <name evidence="7" type="ORF">CA13_41950</name>
</gene>
<dbReference type="Gene3D" id="1.10.10.10">
    <property type="entry name" value="Winged helix-like DNA-binding domain superfamily/Winged helix DNA-binding domain"/>
    <property type="match status" value="1"/>
</dbReference>
<dbReference type="Gene3D" id="1.10.1740.10">
    <property type="match status" value="1"/>
</dbReference>
<dbReference type="PANTHER" id="PTHR43133">
    <property type="entry name" value="RNA POLYMERASE ECF-TYPE SIGMA FACTO"/>
    <property type="match status" value="1"/>
</dbReference>
<feature type="domain" description="RNA polymerase sigma-70 region 2" evidence="5">
    <location>
        <begin position="33"/>
        <end position="90"/>
    </location>
</feature>
<evidence type="ECO:0000256" key="2">
    <source>
        <dbReference type="ARBA" id="ARBA00023015"/>
    </source>
</evidence>
<dbReference type="InterPro" id="IPR013249">
    <property type="entry name" value="RNA_pol_sigma70_r4_t2"/>
</dbReference>
<organism evidence="7 8">
    <name type="scientific">Novipirellula herctigrandis</name>
    <dbReference type="NCBI Taxonomy" id="2527986"/>
    <lineage>
        <taxon>Bacteria</taxon>
        <taxon>Pseudomonadati</taxon>
        <taxon>Planctomycetota</taxon>
        <taxon>Planctomycetia</taxon>
        <taxon>Pirellulales</taxon>
        <taxon>Pirellulaceae</taxon>
        <taxon>Novipirellula</taxon>
    </lineage>
</organism>
<name>A0A5C5Z5Z5_9BACT</name>
<protein>
    <submittedName>
        <fullName evidence="7">RNA polymerase sigma factor</fullName>
    </submittedName>
</protein>
<comment type="similarity">
    <text evidence="1">Belongs to the sigma-70 factor family. ECF subfamily.</text>
</comment>
<accession>A0A5C5Z5Z5</accession>
<dbReference type="InterPro" id="IPR036388">
    <property type="entry name" value="WH-like_DNA-bd_sf"/>
</dbReference>
<evidence type="ECO:0000313" key="8">
    <source>
        <dbReference type="Proteomes" id="UP000315010"/>
    </source>
</evidence>
<evidence type="ECO:0000256" key="1">
    <source>
        <dbReference type="ARBA" id="ARBA00010641"/>
    </source>
</evidence>
<evidence type="ECO:0000259" key="5">
    <source>
        <dbReference type="Pfam" id="PF04542"/>
    </source>
</evidence>
<feature type="domain" description="RNA polymerase sigma factor 70 region 4 type 2" evidence="6">
    <location>
        <begin position="122"/>
        <end position="170"/>
    </location>
</feature>
<keyword evidence="8" id="KW-1185">Reference proteome</keyword>
<dbReference type="GO" id="GO:0003677">
    <property type="term" value="F:DNA binding"/>
    <property type="evidence" value="ECO:0007669"/>
    <property type="project" value="InterPro"/>
</dbReference>
<dbReference type="InterPro" id="IPR007627">
    <property type="entry name" value="RNA_pol_sigma70_r2"/>
</dbReference>
<dbReference type="Pfam" id="PF04542">
    <property type="entry name" value="Sigma70_r2"/>
    <property type="match status" value="1"/>
</dbReference>
<dbReference type="Proteomes" id="UP000315010">
    <property type="component" value="Unassembled WGS sequence"/>
</dbReference>
<evidence type="ECO:0000256" key="3">
    <source>
        <dbReference type="ARBA" id="ARBA00023082"/>
    </source>
</evidence>
<keyword evidence="2" id="KW-0805">Transcription regulation</keyword>
<dbReference type="PANTHER" id="PTHR43133:SF51">
    <property type="entry name" value="RNA POLYMERASE SIGMA FACTOR"/>
    <property type="match status" value="1"/>
</dbReference>
<dbReference type="SUPFAM" id="SSF88659">
    <property type="entry name" value="Sigma3 and sigma4 domains of RNA polymerase sigma factors"/>
    <property type="match status" value="1"/>
</dbReference>
<evidence type="ECO:0000313" key="7">
    <source>
        <dbReference type="EMBL" id="TWT82732.1"/>
    </source>
</evidence>
<proteinExistence type="inferred from homology"/>
<evidence type="ECO:0000259" key="6">
    <source>
        <dbReference type="Pfam" id="PF08281"/>
    </source>
</evidence>
<dbReference type="Pfam" id="PF08281">
    <property type="entry name" value="Sigma70_r4_2"/>
    <property type="match status" value="1"/>
</dbReference>
<keyword evidence="3" id="KW-0731">Sigma factor</keyword>
<dbReference type="InterPro" id="IPR013324">
    <property type="entry name" value="RNA_pol_sigma_r3/r4-like"/>
</dbReference>
<sequence length="187" mass="21881">MSRLVHSLRIVHEATRMNPQKITETLLQQRLSLTSYVYSVCRNYHLAEDVFQEMCVKAVSERERFTSKDHLVNWFRVSSRNRAIDIIRTREGRYVGLSTETLDLLEENWTEAGDSWRELRFEALAQCMEMLTPRSQEIVKLRYFENRSGGEIASFIGGKVESAYQLISRIHKTLGNCISQRLEMESQ</sequence>
<dbReference type="GO" id="GO:0006352">
    <property type="term" value="P:DNA-templated transcription initiation"/>
    <property type="evidence" value="ECO:0007669"/>
    <property type="project" value="InterPro"/>
</dbReference>
<evidence type="ECO:0000256" key="4">
    <source>
        <dbReference type="ARBA" id="ARBA00023163"/>
    </source>
</evidence>
<comment type="caution">
    <text evidence="7">The sequence shown here is derived from an EMBL/GenBank/DDBJ whole genome shotgun (WGS) entry which is preliminary data.</text>
</comment>
<dbReference type="EMBL" id="SJPJ01000001">
    <property type="protein sequence ID" value="TWT82732.1"/>
    <property type="molecule type" value="Genomic_DNA"/>
</dbReference>
<keyword evidence="4" id="KW-0804">Transcription</keyword>
<dbReference type="InterPro" id="IPR039425">
    <property type="entry name" value="RNA_pol_sigma-70-like"/>
</dbReference>
<dbReference type="NCBIfam" id="TIGR02937">
    <property type="entry name" value="sigma70-ECF"/>
    <property type="match status" value="1"/>
</dbReference>